<keyword evidence="2 7" id="KW-0812">Transmembrane</keyword>
<dbReference type="GO" id="GO:0005783">
    <property type="term" value="C:endoplasmic reticulum"/>
    <property type="evidence" value="ECO:0007669"/>
    <property type="project" value="TreeGrafter"/>
</dbReference>
<evidence type="ECO:0000313" key="8">
    <source>
        <dbReference type="EMBL" id="SCU98640.1"/>
    </source>
</evidence>
<keyword evidence="9" id="KW-1185">Reference proteome</keyword>
<dbReference type="Pfam" id="PF04178">
    <property type="entry name" value="Got1"/>
    <property type="match status" value="1"/>
</dbReference>
<evidence type="ECO:0000256" key="3">
    <source>
        <dbReference type="ARBA" id="ARBA00022989"/>
    </source>
</evidence>
<dbReference type="OrthoDB" id="204784at2759"/>
<comment type="similarity">
    <text evidence="6">Belongs to the GOT1 family.</text>
</comment>
<feature type="transmembrane region" description="Helical" evidence="7">
    <location>
        <begin position="67"/>
        <end position="84"/>
    </location>
</feature>
<dbReference type="GO" id="GO:0000137">
    <property type="term" value="C:Golgi cis cisterna"/>
    <property type="evidence" value="ECO:0007669"/>
    <property type="project" value="TreeGrafter"/>
</dbReference>
<feature type="transmembrane region" description="Helical" evidence="7">
    <location>
        <begin position="90"/>
        <end position="108"/>
    </location>
</feature>
<evidence type="ECO:0000256" key="7">
    <source>
        <dbReference type="SAM" id="Phobius"/>
    </source>
</evidence>
<dbReference type="EMBL" id="LT598467">
    <property type="protein sequence ID" value="SCU98640.1"/>
    <property type="molecule type" value="Genomic_DNA"/>
</dbReference>
<evidence type="ECO:0000256" key="4">
    <source>
        <dbReference type="ARBA" id="ARBA00023034"/>
    </source>
</evidence>
<dbReference type="AlphaFoldDB" id="A0A1G4K4H5"/>
<dbReference type="GO" id="GO:0006888">
    <property type="term" value="P:endoplasmic reticulum to Golgi vesicle-mediated transport"/>
    <property type="evidence" value="ECO:0007669"/>
    <property type="project" value="InterPro"/>
</dbReference>
<dbReference type="GO" id="GO:0030134">
    <property type="term" value="C:COPII-coated ER to Golgi transport vesicle"/>
    <property type="evidence" value="ECO:0007669"/>
    <property type="project" value="TreeGrafter"/>
</dbReference>
<reference evidence="9" key="1">
    <citation type="submission" date="2016-03" db="EMBL/GenBank/DDBJ databases">
        <authorList>
            <person name="Devillers H."/>
        </authorList>
    </citation>
    <scope>NUCLEOTIDE SEQUENCE [LARGE SCALE GENOMIC DNA]</scope>
</reference>
<dbReference type="InterPro" id="IPR045176">
    <property type="entry name" value="Got1"/>
</dbReference>
<dbReference type="GO" id="GO:0042147">
    <property type="term" value="P:retrograde transport, endosome to Golgi"/>
    <property type="evidence" value="ECO:0007669"/>
    <property type="project" value="InterPro"/>
</dbReference>
<dbReference type="GO" id="GO:0005829">
    <property type="term" value="C:cytosol"/>
    <property type="evidence" value="ECO:0007669"/>
    <property type="project" value="GOC"/>
</dbReference>
<proteinExistence type="inferred from homology"/>
<accession>A0A1G4K4H5</accession>
<evidence type="ECO:0000256" key="5">
    <source>
        <dbReference type="ARBA" id="ARBA00023136"/>
    </source>
</evidence>
<dbReference type="GO" id="GO:0000139">
    <property type="term" value="C:Golgi membrane"/>
    <property type="evidence" value="ECO:0007669"/>
    <property type="project" value="UniProtKB-SubCell"/>
</dbReference>
<feature type="transmembrane region" description="Helical" evidence="7">
    <location>
        <begin position="9"/>
        <end position="29"/>
    </location>
</feature>
<feature type="transmembrane region" description="Helical" evidence="7">
    <location>
        <begin position="35"/>
        <end position="55"/>
    </location>
</feature>
<sequence length="138" mass="15280">MWLSESQKFGVAFTFGGCLFFLFGVLTFFDRALLALGNILFLIGLLLIIGVQKTLNFFTRPTKRRGSVFFCLGLVMILSKWTFTGFVIESVGIIALFGDFFAVVVQFLRSLPVIGPLLSHPAVAPYIDRLAGLRVLPV</sequence>
<dbReference type="Proteomes" id="UP000191024">
    <property type="component" value="Chromosome F"/>
</dbReference>
<comment type="subcellular location">
    <subcellularLocation>
        <location evidence="1">Golgi apparatus membrane</location>
        <topology evidence="1">Multi-pass membrane protein</topology>
    </subcellularLocation>
</comment>
<dbReference type="PANTHER" id="PTHR21493">
    <property type="entry name" value="CGI-141-RELATED/LIPASE CONTAINING PROTEIN"/>
    <property type="match status" value="1"/>
</dbReference>
<evidence type="ECO:0000256" key="6">
    <source>
        <dbReference type="ARBA" id="ARBA00025799"/>
    </source>
</evidence>
<protein>
    <submittedName>
        <fullName evidence="8">LAMI_0F15654g1_1</fullName>
    </submittedName>
</protein>
<keyword evidence="5 7" id="KW-0472">Membrane</keyword>
<evidence type="ECO:0000256" key="1">
    <source>
        <dbReference type="ARBA" id="ARBA00004653"/>
    </source>
</evidence>
<name>A0A1G4K4H5_9SACH</name>
<evidence type="ECO:0000256" key="2">
    <source>
        <dbReference type="ARBA" id="ARBA00022692"/>
    </source>
</evidence>
<organism evidence="8 9">
    <name type="scientific">Lachancea mirantina</name>
    <dbReference type="NCBI Taxonomy" id="1230905"/>
    <lineage>
        <taxon>Eukaryota</taxon>
        <taxon>Fungi</taxon>
        <taxon>Dikarya</taxon>
        <taxon>Ascomycota</taxon>
        <taxon>Saccharomycotina</taxon>
        <taxon>Saccharomycetes</taxon>
        <taxon>Saccharomycetales</taxon>
        <taxon>Saccharomycetaceae</taxon>
        <taxon>Lachancea</taxon>
    </lineage>
</organism>
<keyword evidence="3 7" id="KW-1133">Transmembrane helix</keyword>
<gene>
    <name evidence="8" type="ORF">LAMI_0F15654G</name>
</gene>
<dbReference type="STRING" id="1230905.A0A1G4K4H5"/>
<evidence type="ECO:0000313" key="9">
    <source>
        <dbReference type="Proteomes" id="UP000191024"/>
    </source>
</evidence>
<keyword evidence="4" id="KW-0333">Golgi apparatus</keyword>
<dbReference type="PANTHER" id="PTHR21493:SF9">
    <property type="entry name" value="GOLGI TRANSPORT PROTEIN 1-RELATED"/>
    <property type="match status" value="1"/>
</dbReference>
<dbReference type="InterPro" id="IPR007305">
    <property type="entry name" value="Vesicle_transpt_Got1/SFT2"/>
</dbReference>